<dbReference type="PATRIC" id="fig|749927.5.peg.2194"/>
<dbReference type="RefSeq" id="WP_013224011.1">
    <property type="nucleotide sequence ID" value="NC_014318.1"/>
</dbReference>
<organism evidence="1 2">
    <name type="scientific">Amycolatopsis mediterranei (strain U-32)</name>
    <dbReference type="NCBI Taxonomy" id="749927"/>
    <lineage>
        <taxon>Bacteria</taxon>
        <taxon>Bacillati</taxon>
        <taxon>Actinomycetota</taxon>
        <taxon>Actinomycetes</taxon>
        <taxon>Pseudonocardiales</taxon>
        <taxon>Pseudonocardiaceae</taxon>
        <taxon>Amycolatopsis</taxon>
    </lineage>
</organism>
<dbReference type="KEGG" id="amd:AMED_2126"/>
<evidence type="ECO:0000313" key="1">
    <source>
        <dbReference type="EMBL" id="ADJ43931.1"/>
    </source>
</evidence>
<sequence length="73" mass="8148">MARNRFTPTVRQVERARAAHLEASLPALARELHGDHPPVAHMPLVNDEKARRATRRELTALHRPIRAAAVVSS</sequence>
<accession>A0A0H3D313</accession>
<evidence type="ECO:0000313" key="2">
    <source>
        <dbReference type="Proteomes" id="UP000000328"/>
    </source>
</evidence>
<gene>
    <name evidence="1" type="ordered locus">AMED_2126</name>
</gene>
<proteinExistence type="predicted"/>
<dbReference type="Proteomes" id="UP000000328">
    <property type="component" value="Chromosome"/>
</dbReference>
<dbReference type="GeneID" id="92869912"/>
<dbReference type="HOGENOM" id="CLU_2696379_0_0_11"/>
<reference evidence="1 2" key="1">
    <citation type="journal article" date="2010" name="Cell Res.">
        <title>Complete genome sequence of the rifamycin SV-producing Amycolatopsis mediterranei U32 revealed its genetic characteristics in phylogeny and metabolism.</title>
        <authorList>
            <person name="Zhao W."/>
            <person name="Zhong Y."/>
            <person name="Yuan H."/>
            <person name="Wang J."/>
            <person name="Zheng H."/>
            <person name="Wang Y."/>
            <person name="Cen X."/>
            <person name="Xu F."/>
            <person name="Bai J."/>
            <person name="Han X."/>
            <person name="Lu G."/>
            <person name="Zhu Y."/>
            <person name="Shao Z."/>
            <person name="Yan H."/>
            <person name="Li C."/>
            <person name="Peng N."/>
            <person name="Zhang Z."/>
            <person name="Zhang Y."/>
            <person name="Lin W."/>
            <person name="Fan Y."/>
            <person name="Qin Z."/>
            <person name="Hu Y."/>
            <person name="Zhu B."/>
            <person name="Wang S."/>
            <person name="Ding X."/>
            <person name="Zhao G.P."/>
        </authorList>
    </citation>
    <scope>NUCLEOTIDE SEQUENCE [LARGE SCALE GENOMIC DNA]</scope>
    <source>
        <strain evidence="2">U-32</strain>
    </source>
</reference>
<protein>
    <submittedName>
        <fullName evidence="1">Uncharacterized protein</fullName>
    </submittedName>
</protein>
<name>A0A0H3D313_AMYMU</name>
<dbReference type="AlphaFoldDB" id="A0A0H3D313"/>
<dbReference type="EMBL" id="CP002000">
    <property type="protein sequence ID" value="ADJ43931.1"/>
    <property type="molecule type" value="Genomic_DNA"/>
</dbReference>